<dbReference type="InterPro" id="IPR010559">
    <property type="entry name" value="Sig_transdc_His_kin_internal"/>
</dbReference>
<dbReference type="Proteomes" id="UP000297861">
    <property type="component" value="Unassembled WGS sequence"/>
</dbReference>
<accession>A0A4Y8L2J9</accession>
<dbReference type="Gene3D" id="3.30.565.10">
    <property type="entry name" value="Histidine kinase-like ATPase, C-terminal domain"/>
    <property type="match status" value="1"/>
</dbReference>
<dbReference type="PANTHER" id="PTHR34220">
    <property type="entry name" value="SENSOR HISTIDINE KINASE YPDA"/>
    <property type="match status" value="1"/>
</dbReference>
<feature type="transmembrane region" description="Helical" evidence="1">
    <location>
        <begin position="682"/>
        <end position="704"/>
    </location>
</feature>
<dbReference type="SUPFAM" id="SSF55874">
    <property type="entry name" value="ATPase domain of HSP90 chaperone/DNA topoisomerase II/histidine kinase"/>
    <property type="match status" value="1"/>
</dbReference>
<keyword evidence="1" id="KW-1133">Transmembrane helix</keyword>
<proteinExistence type="predicted"/>
<dbReference type="GO" id="GO:0000155">
    <property type="term" value="F:phosphorelay sensor kinase activity"/>
    <property type="evidence" value="ECO:0007669"/>
    <property type="project" value="InterPro"/>
</dbReference>
<keyword evidence="1" id="KW-0812">Transmembrane</keyword>
<gene>
    <name evidence="3" type="ORF">E2605_14600</name>
</gene>
<evidence type="ECO:0000259" key="2">
    <source>
        <dbReference type="Pfam" id="PF06580"/>
    </source>
</evidence>
<dbReference type="Pfam" id="PF06580">
    <property type="entry name" value="His_kinase"/>
    <property type="match status" value="1"/>
</dbReference>
<dbReference type="InterPro" id="IPR050640">
    <property type="entry name" value="Bact_2-comp_sensor_kinase"/>
</dbReference>
<comment type="caution">
    <text evidence="3">The sequence shown here is derived from an EMBL/GenBank/DDBJ whole genome shotgun (WGS) entry which is preliminary data.</text>
</comment>
<reference evidence="3 4" key="1">
    <citation type="submission" date="2019-03" db="EMBL/GenBank/DDBJ databases">
        <title>San Antonio Military Medical Center submission to MRSN (WRAIR), pending publication.</title>
        <authorList>
            <person name="Blyth D.M."/>
            <person name="Mccarthy S.L."/>
            <person name="Schall S.E."/>
            <person name="Stam J.A."/>
            <person name="Ong A.C."/>
            <person name="Mcgann P.T."/>
        </authorList>
    </citation>
    <scope>NUCLEOTIDE SEQUENCE [LARGE SCALE GENOMIC DNA]</scope>
    <source>
        <strain evidence="3 4">MRSN571793</strain>
    </source>
</reference>
<dbReference type="AlphaFoldDB" id="A0A4Y8L2J9"/>
<dbReference type="EMBL" id="SOML01000009">
    <property type="protein sequence ID" value="TFD95043.1"/>
    <property type="molecule type" value="Genomic_DNA"/>
</dbReference>
<dbReference type="RefSeq" id="WP_134436999.1">
    <property type="nucleotide sequence ID" value="NZ_SOML01000009.1"/>
</dbReference>
<dbReference type="PANTHER" id="PTHR34220:SF7">
    <property type="entry name" value="SENSOR HISTIDINE KINASE YPDA"/>
    <property type="match status" value="1"/>
</dbReference>
<keyword evidence="4" id="KW-1185">Reference proteome</keyword>
<keyword evidence="1" id="KW-0472">Membrane</keyword>
<dbReference type="InterPro" id="IPR036890">
    <property type="entry name" value="HATPase_C_sf"/>
</dbReference>
<evidence type="ECO:0000313" key="4">
    <source>
        <dbReference type="Proteomes" id="UP000297861"/>
    </source>
</evidence>
<feature type="domain" description="Signal transduction histidine kinase internal region" evidence="2">
    <location>
        <begin position="718"/>
        <end position="793"/>
    </location>
</feature>
<dbReference type="GO" id="GO:0016020">
    <property type="term" value="C:membrane"/>
    <property type="evidence" value="ECO:0007669"/>
    <property type="project" value="InterPro"/>
</dbReference>
<evidence type="ECO:0000313" key="3">
    <source>
        <dbReference type="EMBL" id="TFD95043.1"/>
    </source>
</evidence>
<protein>
    <recommendedName>
        <fullName evidence="2">Signal transduction histidine kinase internal region domain-containing protein</fullName>
    </recommendedName>
</protein>
<organism evidence="3 4">
    <name type="scientific">Dysgonomonas capnocytophagoides</name>
    <dbReference type="NCBI Taxonomy" id="45254"/>
    <lineage>
        <taxon>Bacteria</taxon>
        <taxon>Pseudomonadati</taxon>
        <taxon>Bacteroidota</taxon>
        <taxon>Bacteroidia</taxon>
        <taxon>Bacteroidales</taxon>
        <taxon>Dysgonomonadaceae</taxon>
        <taxon>Dysgonomonas</taxon>
    </lineage>
</organism>
<evidence type="ECO:0000256" key="1">
    <source>
        <dbReference type="SAM" id="Phobius"/>
    </source>
</evidence>
<sequence length="914" mass="105650">MKRILLVAVMLFSVLPVEIWSKSVVSVKDLRAGDSFSLKITVPVGQSQPSSVWSYDDVQKIDVEFIVLSVDKDSVRMAVRPFNWYICYPNLNYPDLLKREGVGVNNYLDFSYYGDYFDGKSRFFLFENNLVTASLANNTGEVSVNFPKQTDDPKSGRSAKIWYAQLFEIPKGLSMVHFDGTVSDYTLNFDFMIKHALQSYFNRWRKNLKEGLSMPWLIDLSPDVKKNSDSPAFIQLSSASFDLKPNTQIKLAVPVDIEEDQVFISNGDIKIKPVHKDGNTYQFDLFLSEPKRVYFENVILDLTPGDSLDVAFTNSEYKISGKGCVNSLFTNAIVPLLYKGEKRSGDFFAQAESVFNSEFSKYESSMNEYWVKSAKLSFDYWYAAQKMIIYNENVMRDWGQRYHDESNIPWGDKHFTNLYPFTDYFYQPYNYGDLIQTFFDFKARQANNSILTGIRYLQGNVMKFYFADAIFWGYPRFYLTSEALKDQMIYFQLNESEREYKYFIERCSIPEFRTPVVDLHEKLLKVEPGANLKGLDLDVEKYLSIGNKSDEYIVLFVSDNLGNNPDDRFFEKRLSNFEDEIKKAKLEKKVKVYIVTGESQKSLFEKNNKIHQFLHFVPDKVIRDYRYKVASNPDAYIVMRNDGTIVDRWQNSKYIDSPHFLIRLIQDDMDTLKTKDSALSRVLPFVLIILAAVLVTFFLVRFFVKRQERVRRQLLELELKAIRAQMNPHFTFNALGSIQNLIAQDKRKEADEYLVNFAKLLRIVLNSSEKRLIPLSDEIALISLYLHLEQLRVPFTYSIVVDENIETEIEEIPGMLIQPIVENAIKHGIVPYGGGNVIIDFSLKDQILYAQVTDTGSGFMPDIESKTKGFGLKSTRERLALLNKDLHLNIGIQIENVEQDGITKGCRVILSIPV</sequence>
<dbReference type="OrthoDB" id="9809908at2"/>
<dbReference type="STRING" id="1121485.GCA_000426485_02031"/>
<name>A0A4Y8L2J9_9BACT</name>